<dbReference type="PANTHER" id="PTHR21261:SF3">
    <property type="entry name" value="BEATEN PATH VII"/>
    <property type="match status" value="1"/>
</dbReference>
<dbReference type="GO" id="GO:0004252">
    <property type="term" value="F:serine-type endopeptidase activity"/>
    <property type="evidence" value="ECO:0007669"/>
    <property type="project" value="InterPro"/>
</dbReference>
<keyword evidence="2" id="KW-0645">Protease</keyword>
<dbReference type="PANTHER" id="PTHR21261">
    <property type="entry name" value="BEAT PROTEIN"/>
    <property type="match status" value="1"/>
</dbReference>
<keyword evidence="5" id="KW-1185">Reference proteome</keyword>
<dbReference type="AlphaFoldDB" id="A0A835GJK7"/>
<dbReference type="SUPFAM" id="SSF48726">
    <property type="entry name" value="Immunoglobulin"/>
    <property type="match status" value="1"/>
</dbReference>
<dbReference type="Pfam" id="PF00089">
    <property type="entry name" value="Trypsin"/>
    <property type="match status" value="1"/>
</dbReference>
<dbReference type="InterPro" id="IPR033116">
    <property type="entry name" value="TRYPSIN_SER"/>
</dbReference>
<dbReference type="Proteomes" id="UP000648187">
    <property type="component" value="Unassembled WGS sequence"/>
</dbReference>
<dbReference type="PROSITE" id="PS50240">
    <property type="entry name" value="TRYPSIN_DOM"/>
    <property type="match status" value="1"/>
</dbReference>
<dbReference type="InterPro" id="IPR018114">
    <property type="entry name" value="TRYPSIN_HIS"/>
</dbReference>
<evidence type="ECO:0000313" key="4">
    <source>
        <dbReference type="EMBL" id="KAF9418755.1"/>
    </source>
</evidence>
<dbReference type="PRINTS" id="PR00722">
    <property type="entry name" value="CHYMOTRYPSIN"/>
</dbReference>
<dbReference type="Gene3D" id="2.60.40.10">
    <property type="entry name" value="Immunoglobulins"/>
    <property type="match status" value="1"/>
</dbReference>
<evidence type="ECO:0000256" key="2">
    <source>
        <dbReference type="RuleBase" id="RU363034"/>
    </source>
</evidence>
<keyword evidence="2" id="KW-0720">Serine protease</keyword>
<feature type="domain" description="Peptidase S1" evidence="3">
    <location>
        <begin position="218"/>
        <end position="469"/>
    </location>
</feature>
<dbReference type="EMBL" id="JACKWZ010000051">
    <property type="protein sequence ID" value="KAF9418755.1"/>
    <property type="molecule type" value="Genomic_DNA"/>
</dbReference>
<organism evidence="4 5">
    <name type="scientific">Spodoptera exigua</name>
    <name type="common">Beet armyworm</name>
    <name type="synonym">Noctua fulgens</name>
    <dbReference type="NCBI Taxonomy" id="7107"/>
    <lineage>
        <taxon>Eukaryota</taxon>
        <taxon>Metazoa</taxon>
        <taxon>Ecdysozoa</taxon>
        <taxon>Arthropoda</taxon>
        <taxon>Hexapoda</taxon>
        <taxon>Insecta</taxon>
        <taxon>Pterygota</taxon>
        <taxon>Neoptera</taxon>
        <taxon>Endopterygota</taxon>
        <taxon>Lepidoptera</taxon>
        <taxon>Glossata</taxon>
        <taxon>Ditrysia</taxon>
        <taxon>Noctuoidea</taxon>
        <taxon>Noctuidae</taxon>
        <taxon>Amphipyrinae</taxon>
        <taxon>Spodoptera</taxon>
    </lineage>
</organism>
<comment type="caution">
    <text evidence="4">The sequence shown here is derived from an EMBL/GenBank/DDBJ whole genome shotgun (WGS) entry which is preliminary data.</text>
</comment>
<proteinExistence type="predicted"/>
<sequence>MNLGFTEAHPRLLLTKTHFPNTKQPVRGHAEVRVELQMERWAARGGSVRLRCVHDVPPHLLDKVVFLRHGTKIFQYIRDRKPPYRNFTTPGAVLNIALATENSIILQNLDFAASGSYSCEVSLDTPIYTKASTEKQLTVFHKIESEIACVKYIKSSSCNGTQRTSTMRAFLVICLLFIHSAWTHETGAEESIGWHQRVGMKNAEIIKLSEEVTLKNRIVGGAVAPVYAHPYLAGLLIDIIGFSSPSACGGSLLSPNRILTAAHCWFDGFNQAHRITAVLGSQFLFHGGVRVFPSAIAIHPTYDFRTFANDIAMLYLPVHIPFSAQIQPIALPSGPLLHMDYTNETVIAAGYGRYSDVTNPTTNTMARNVLLEVIELQKCRRFYGDVVLDSNICTNGYGGVGICQGDSGGPLTMNVNGESVLIGVNPQKHHPRIDFPTRYLSFGETLRANCTTAPAVPAPHITWFINGRKMDELVAHSHKFRVPMSERNGRRGLQRTFEYETGMSSPPPLLTLTHASHLATRPPGCSLKETQMAEVKENEEINVIHMSSRHKSRKPSKRDLYVTVSELQIVATGRLEITCVSTIPEFRSIEDRFADVRNDTVIVDVIKPSTLSQPSANLTTADSSTSGSSKNRRNLFSSLMCIIIIYLLTVA</sequence>
<dbReference type="CDD" id="cd00190">
    <property type="entry name" value="Tryp_SPc"/>
    <property type="match status" value="1"/>
</dbReference>
<name>A0A835GJK7_SPOEX</name>
<dbReference type="Gene3D" id="2.40.10.10">
    <property type="entry name" value="Trypsin-like serine proteases"/>
    <property type="match status" value="1"/>
</dbReference>
<dbReference type="PROSITE" id="PS00134">
    <property type="entry name" value="TRYPSIN_HIS"/>
    <property type="match status" value="1"/>
</dbReference>
<accession>A0A835GJK7</accession>
<dbReference type="InterPro" id="IPR001254">
    <property type="entry name" value="Trypsin_dom"/>
</dbReference>
<gene>
    <name evidence="4" type="ORF">HW555_004583</name>
</gene>
<dbReference type="InterPro" id="IPR013783">
    <property type="entry name" value="Ig-like_fold"/>
</dbReference>
<protein>
    <recommendedName>
        <fullName evidence="3">Peptidase S1 domain-containing protein</fullName>
    </recommendedName>
</protein>
<dbReference type="PROSITE" id="PS00135">
    <property type="entry name" value="TRYPSIN_SER"/>
    <property type="match status" value="1"/>
</dbReference>
<dbReference type="SUPFAM" id="SSF50494">
    <property type="entry name" value="Trypsin-like serine proteases"/>
    <property type="match status" value="1"/>
</dbReference>
<dbReference type="GO" id="GO:0006508">
    <property type="term" value="P:proteolysis"/>
    <property type="evidence" value="ECO:0007669"/>
    <property type="project" value="UniProtKB-KW"/>
</dbReference>
<dbReference type="InterPro" id="IPR001314">
    <property type="entry name" value="Peptidase_S1A"/>
</dbReference>
<evidence type="ECO:0000256" key="1">
    <source>
        <dbReference type="ARBA" id="ARBA00023157"/>
    </source>
</evidence>
<evidence type="ECO:0000313" key="5">
    <source>
        <dbReference type="Proteomes" id="UP000648187"/>
    </source>
</evidence>
<dbReference type="SMART" id="SM00020">
    <property type="entry name" value="Tryp_SPc"/>
    <property type="match status" value="1"/>
</dbReference>
<evidence type="ECO:0000259" key="3">
    <source>
        <dbReference type="PROSITE" id="PS50240"/>
    </source>
</evidence>
<keyword evidence="2" id="KW-0378">Hydrolase</keyword>
<dbReference type="InterPro" id="IPR036179">
    <property type="entry name" value="Ig-like_dom_sf"/>
</dbReference>
<reference evidence="4" key="1">
    <citation type="submission" date="2020-08" db="EMBL/GenBank/DDBJ databases">
        <title>Spodoptera exigua strain:BAW_Kor-Di-RS1 Genome sequencing and assembly.</title>
        <authorList>
            <person name="Kim J."/>
            <person name="Nam H.Y."/>
            <person name="Kwon M."/>
            <person name="Choi J.H."/>
            <person name="Cho S.R."/>
            <person name="Kim G.-H."/>
        </authorList>
    </citation>
    <scope>NUCLEOTIDE SEQUENCE</scope>
    <source>
        <strain evidence="4">BAW_Kor-Di-RS1</strain>
        <tissue evidence="4">Whole-body</tissue>
    </source>
</reference>
<dbReference type="InterPro" id="IPR009003">
    <property type="entry name" value="Peptidase_S1_PA"/>
</dbReference>
<dbReference type="InterPro" id="IPR043504">
    <property type="entry name" value="Peptidase_S1_PA_chymotrypsin"/>
</dbReference>
<keyword evidence="1" id="KW-1015">Disulfide bond</keyword>